<dbReference type="Pfam" id="PF17678">
    <property type="entry name" value="Glyco_hydro_92N"/>
    <property type="match status" value="1"/>
</dbReference>
<dbReference type="SUPFAM" id="SSF48208">
    <property type="entry name" value="Six-hairpin glycosidases"/>
    <property type="match status" value="1"/>
</dbReference>
<name>A0ABW5GA35_9PSEU</name>
<keyword evidence="5" id="KW-1185">Reference proteome</keyword>
<evidence type="ECO:0000313" key="4">
    <source>
        <dbReference type="EMBL" id="MFD2457938.1"/>
    </source>
</evidence>
<dbReference type="Gene3D" id="1.20.1610.10">
    <property type="entry name" value="alpha-1,2-mannosidases domains"/>
    <property type="match status" value="1"/>
</dbReference>
<comment type="caution">
    <text evidence="4">The sequence shown here is derived from an EMBL/GenBank/DDBJ whole genome shotgun (WGS) entry which is preliminary data.</text>
</comment>
<dbReference type="EMBL" id="JBHUKU010000002">
    <property type="protein sequence ID" value="MFD2457938.1"/>
    <property type="molecule type" value="Genomic_DNA"/>
</dbReference>
<evidence type="ECO:0000256" key="1">
    <source>
        <dbReference type="SAM" id="SignalP"/>
    </source>
</evidence>
<evidence type="ECO:0000259" key="2">
    <source>
        <dbReference type="Pfam" id="PF07971"/>
    </source>
</evidence>
<reference evidence="5" key="1">
    <citation type="journal article" date="2019" name="Int. J. Syst. Evol. Microbiol.">
        <title>The Global Catalogue of Microorganisms (GCM) 10K type strain sequencing project: providing services to taxonomists for standard genome sequencing and annotation.</title>
        <authorList>
            <consortium name="The Broad Institute Genomics Platform"/>
            <consortium name="The Broad Institute Genome Sequencing Center for Infectious Disease"/>
            <person name="Wu L."/>
            <person name="Ma J."/>
        </authorList>
    </citation>
    <scope>NUCLEOTIDE SEQUENCE [LARGE SCALE GENOMIC DNA]</scope>
    <source>
        <strain evidence="5">CGMCC 4.7643</strain>
    </source>
</reference>
<dbReference type="InterPro" id="IPR012939">
    <property type="entry name" value="Glyco_hydro_92"/>
</dbReference>
<dbReference type="PANTHER" id="PTHR12143:SF39">
    <property type="entry name" value="SECRETED PROTEIN"/>
    <property type="match status" value="1"/>
</dbReference>
<organism evidence="4 5">
    <name type="scientific">Amycolatopsis samaneae</name>
    <dbReference type="NCBI Taxonomy" id="664691"/>
    <lineage>
        <taxon>Bacteria</taxon>
        <taxon>Bacillati</taxon>
        <taxon>Actinomycetota</taxon>
        <taxon>Actinomycetes</taxon>
        <taxon>Pseudonocardiales</taxon>
        <taxon>Pseudonocardiaceae</taxon>
        <taxon>Amycolatopsis</taxon>
    </lineage>
</organism>
<feature type="domain" description="Glycosyl hydrolase family 92 N-terminal" evidence="3">
    <location>
        <begin position="38"/>
        <end position="296"/>
    </location>
</feature>
<dbReference type="GO" id="GO:0016787">
    <property type="term" value="F:hydrolase activity"/>
    <property type="evidence" value="ECO:0007669"/>
    <property type="project" value="UniProtKB-KW"/>
</dbReference>
<sequence length="803" mass="84713">MATRILRAFLTTLGVAALATTTITPADAAAPVADPVSLVDPMIGTTNAGNVYPGATKPFGMIAWSPTTTRGDQAGSGAAGGYQYDVTRLRGFSLTHLNGTGCTPGASGDVPIMPFPGEIRTSPSADSRDEIFASDFSHADETAEPGHYRVGLANGTSADLTVTDRAGLGRFTFPVGKPANLLFRTSNSLPGSKNAEIAIDAAHGRVTGSVDSGGFCGRTEGGAENQRSYYTLHFSVQFDRPIVGEGTWADGTLRPGTSRASGGEGFADVARPGHGSGGYVTFDPAKGPVTARIGISYVSAANARRNADAEIPAGTSFGTVRDAARRAWRGELSRIAVGGGTHAQLTTFYTALYHALQQPSLFDDVTGEYLGSDGRTHRLAKGQRAQYGTFSGWDVYRAQVQLLAFLDPRRASDYAQSLDNFAGQNGGEWDRWLHNNGPTHVMSGDPSAPALAGMHAFGAKDFDVRGAFDSLVRAATVPTANDTRDAGCPVQCAGQRPGLGEYLRLHYAPDDACHCWGSAAETLEDSVADYALSDWAARLGRAPEQAGFLHRSAYWRNLINPKATAAGPYLQPRRADGGWVTPFDPASDAGFVEGSSAQYTWMASHDVRGLVAGLGGERATLTRLDAFFHDSAGNWALTGTDGLHYNPGNEPDINAPWLYDYLGRPWQTQETVRRIVNTVYGPGTGGLPGNDDLGTMSAWYVFAALGMFPQIPSRADLVLASPLFPRAVVHRGNGATITVEAPRASADTFYVQGVRVNGSPTTRPWVSEAFVADGGTIAYDLGARPNTGWGSAPADAPPQAPLP</sequence>
<dbReference type="Gene3D" id="2.70.98.10">
    <property type="match status" value="1"/>
</dbReference>
<feature type="signal peptide" evidence="1">
    <location>
        <begin position="1"/>
        <end position="28"/>
    </location>
</feature>
<dbReference type="InterPro" id="IPR008928">
    <property type="entry name" value="6-hairpin_glycosidase_sf"/>
</dbReference>
<proteinExistence type="predicted"/>
<dbReference type="NCBIfam" id="TIGR01180">
    <property type="entry name" value="aman2_put"/>
    <property type="match status" value="1"/>
</dbReference>
<keyword evidence="1" id="KW-0732">Signal</keyword>
<dbReference type="InterPro" id="IPR014718">
    <property type="entry name" value="GH-type_carb-bd"/>
</dbReference>
<feature type="chain" id="PRO_5045143898" evidence="1">
    <location>
        <begin position="29"/>
        <end position="803"/>
    </location>
</feature>
<dbReference type="InterPro" id="IPR050883">
    <property type="entry name" value="PNGase"/>
</dbReference>
<protein>
    <submittedName>
        <fullName evidence="4">GH92 family glycosyl hydrolase</fullName>
    </submittedName>
</protein>
<dbReference type="Proteomes" id="UP001597419">
    <property type="component" value="Unassembled WGS sequence"/>
</dbReference>
<accession>A0ABW5GA35</accession>
<dbReference type="InterPro" id="IPR005887">
    <property type="entry name" value="GH92_a_mannosidase_put"/>
</dbReference>
<dbReference type="Pfam" id="PF07971">
    <property type="entry name" value="Glyco_hydro_92"/>
    <property type="match status" value="1"/>
</dbReference>
<evidence type="ECO:0000313" key="5">
    <source>
        <dbReference type="Proteomes" id="UP001597419"/>
    </source>
</evidence>
<dbReference type="Gene3D" id="1.20.1050.60">
    <property type="entry name" value="alpha-1,2-mannosidase"/>
    <property type="match status" value="1"/>
</dbReference>
<dbReference type="RefSeq" id="WP_345389831.1">
    <property type="nucleotide sequence ID" value="NZ_BAABHG010000003.1"/>
</dbReference>
<keyword evidence="4" id="KW-0378">Hydrolase</keyword>
<feature type="domain" description="Glycosyl hydrolase family 92" evidence="2">
    <location>
        <begin position="302"/>
        <end position="782"/>
    </location>
</feature>
<evidence type="ECO:0000259" key="3">
    <source>
        <dbReference type="Pfam" id="PF17678"/>
    </source>
</evidence>
<dbReference type="Gene3D" id="3.30.2080.10">
    <property type="entry name" value="GH92 mannosidase domain"/>
    <property type="match status" value="1"/>
</dbReference>
<dbReference type="PANTHER" id="PTHR12143">
    <property type="entry name" value="PEPTIDE N-GLYCANASE PNGASE -RELATED"/>
    <property type="match status" value="1"/>
</dbReference>
<gene>
    <name evidence="4" type="ORF">ACFSYJ_04980</name>
</gene>
<dbReference type="InterPro" id="IPR041371">
    <property type="entry name" value="GH92_N"/>
</dbReference>